<dbReference type="SUPFAM" id="SSF53254">
    <property type="entry name" value="Phosphoglycerate mutase-like"/>
    <property type="match status" value="1"/>
</dbReference>
<proteinExistence type="inferred from homology"/>
<evidence type="ECO:0000313" key="7">
    <source>
        <dbReference type="Proteomes" id="UP000294914"/>
    </source>
</evidence>
<evidence type="ECO:0000256" key="4">
    <source>
        <dbReference type="ARBA" id="ARBA00023152"/>
    </source>
</evidence>
<evidence type="ECO:0000256" key="1">
    <source>
        <dbReference type="ARBA" id="ARBA00006717"/>
    </source>
</evidence>
<dbReference type="SMART" id="SM00855">
    <property type="entry name" value="PGAM"/>
    <property type="match status" value="1"/>
</dbReference>
<dbReference type="GO" id="GO:0004619">
    <property type="term" value="F:phosphoglycerate mutase activity"/>
    <property type="evidence" value="ECO:0007669"/>
    <property type="project" value="UniProtKB-EC"/>
</dbReference>
<dbReference type="GO" id="GO:0006096">
    <property type="term" value="P:glycolytic process"/>
    <property type="evidence" value="ECO:0007669"/>
    <property type="project" value="UniProtKB-KW"/>
</dbReference>
<dbReference type="PANTHER" id="PTHR11931">
    <property type="entry name" value="PHOSPHOGLYCERATE MUTASE"/>
    <property type="match status" value="1"/>
</dbReference>
<dbReference type="InterPro" id="IPR005952">
    <property type="entry name" value="Phosphogly_mut1"/>
</dbReference>
<dbReference type="EC" id="5.4.2.11" evidence="2"/>
<accession>A0A4R8IE84</accession>
<keyword evidence="3" id="KW-0312">Gluconeogenesis</keyword>
<dbReference type="AlphaFoldDB" id="A0A4R8IE84"/>
<keyword evidence="5" id="KW-0413">Isomerase</keyword>
<evidence type="ECO:0000256" key="2">
    <source>
        <dbReference type="ARBA" id="ARBA00012028"/>
    </source>
</evidence>
<comment type="caution">
    <text evidence="6">The sequence shown here is derived from an EMBL/GenBank/DDBJ whole genome shotgun (WGS) entry which is preliminary data.</text>
</comment>
<dbReference type="PIRSF" id="PIRSF000709">
    <property type="entry name" value="6PFK_2-Ptase"/>
    <property type="match status" value="1"/>
</dbReference>
<name>A0A4R8IE84_9GAMM</name>
<dbReference type="GO" id="GO:0006094">
    <property type="term" value="P:gluconeogenesis"/>
    <property type="evidence" value="ECO:0007669"/>
    <property type="project" value="UniProtKB-KW"/>
</dbReference>
<keyword evidence="7" id="KW-1185">Reference proteome</keyword>
<sequence length="209" mass="23925">MNKPMAQQNVTTTIDLLRHGEPVGGKKYRGQIDDPLSELGWRQMREAVADHCPWDRIVTSSLCRCQDFARELAERHGLPVAAEPRLMEIGFGEWEGRTAEELMAEDQQRLFRFWSDPLNNTPPGAETLHEFEQRVIAAWDDLLQQHAGEHLLVVGHAGMIRMIVRHVLAMPLENMFRLRVELAGFTRIEVEVYEGQQLPRLIFHGGQPA</sequence>
<dbReference type="InterPro" id="IPR029033">
    <property type="entry name" value="His_PPase_superfam"/>
</dbReference>
<dbReference type="EMBL" id="SOQX01000010">
    <property type="protein sequence ID" value="TDX97900.1"/>
    <property type="molecule type" value="Genomic_DNA"/>
</dbReference>
<evidence type="ECO:0000313" key="6">
    <source>
        <dbReference type="EMBL" id="TDX97900.1"/>
    </source>
</evidence>
<dbReference type="Pfam" id="PF00300">
    <property type="entry name" value="His_Phos_1"/>
    <property type="match status" value="1"/>
</dbReference>
<dbReference type="InterPro" id="IPR013078">
    <property type="entry name" value="His_Pase_superF_clade-1"/>
</dbReference>
<evidence type="ECO:0000256" key="3">
    <source>
        <dbReference type="ARBA" id="ARBA00022432"/>
    </source>
</evidence>
<organism evidence="6 7">
    <name type="scientific">Thiohalophilus thiocyanatoxydans</name>
    <dbReference type="NCBI Taxonomy" id="381308"/>
    <lineage>
        <taxon>Bacteria</taxon>
        <taxon>Pseudomonadati</taxon>
        <taxon>Pseudomonadota</taxon>
        <taxon>Gammaproteobacteria</taxon>
        <taxon>Thiohalomonadales</taxon>
        <taxon>Thiohalophilaceae</taxon>
        <taxon>Thiohalophilus</taxon>
    </lineage>
</organism>
<dbReference type="CDD" id="cd07067">
    <property type="entry name" value="HP_PGM_like"/>
    <property type="match status" value="1"/>
</dbReference>
<gene>
    <name evidence="6" type="ORF">EDC23_2703</name>
</gene>
<protein>
    <recommendedName>
        <fullName evidence="2">phosphoglycerate mutase (2,3-diphosphoglycerate-dependent)</fullName>
        <ecNumber evidence="2">5.4.2.11</ecNumber>
    </recommendedName>
</protein>
<comment type="similarity">
    <text evidence="1">Belongs to the phosphoglycerate mutase family. BPG-dependent PGAM subfamily.</text>
</comment>
<reference evidence="6 7" key="1">
    <citation type="submission" date="2019-03" db="EMBL/GenBank/DDBJ databases">
        <title>Genomic Encyclopedia of Type Strains, Phase IV (KMG-IV): sequencing the most valuable type-strain genomes for metagenomic binning, comparative biology and taxonomic classification.</title>
        <authorList>
            <person name="Goeker M."/>
        </authorList>
    </citation>
    <scope>NUCLEOTIDE SEQUENCE [LARGE SCALE GENOMIC DNA]</scope>
    <source>
        <strain evidence="6 7">DSM 16326</strain>
    </source>
</reference>
<keyword evidence="4" id="KW-0324">Glycolysis</keyword>
<evidence type="ECO:0000256" key="5">
    <source>
        <dbReference type="ARBA" id="ARBA00023235"/>
    </source>
</evidence>
<dbReference type="Gene3D" id="3.40.50.1240">
    <property type="entry name" value="Phosphoglycerate mutase-like"/>
    <property type="match status" value="1"/>
</dbReference>
<dbReference type="Proteomes" id="UP000294914">
    <property type="component" value="Unassembled WGS sequence"/>
</dbReference>